<evidence type="ECO:0000256" key="4">
    <source>
        <dbReference type="ARBA" id="ARBA00022840"/>
    </source>
</evidence>
<dbReference type="PANTHER" id="PTHR43776:SF7">
    <property type="entry name" value="D,D-DIPEPTIDE TRANSPORT ATP-BINDING PROTEIN DDPF-RELATED"/>
    <property type="match status" value="1"/>
</dbReference>
<evidence type="ECO:0000313" key="7">
    <source>
        <dbReference type="Proteomes" id="UP000295678"/>
    </source>
</evidence>
<gene>
    <name evidence="6" type="ORF">EDC22_107102</name>
</gene>
<dbReference type="Proteomes" id="UP000295678">
    <property type="component" value="Unassembled WGS sequence"/>
</dbReference>
<keyword evidence="3" id="KW-0547">Nucleotide-binding</keyword>
<dbReference type="EMBL" id="SMAK01000007">
    <property type="protein sequence ID" value="TCT09256.1"/>
    <property type="molecule type" value="Genomic_DNA"/>
</dbReference>
<evidence type="ECO:0000256" key="2">
    <source>
        <dbReference type="ARBA" id="ARBA00022448"/>
    </source>
</evidence>
<evidence type="ECO:0000259" key="5">
    <source>
        <dbReference type="PROSITE" id="PS50893"/>
    </source>
</evidence>
<reference evidence="6 7" key="1">
    <citation type="submission" date="2019-03" db="EMBL/GenBank/DDBJ databases">
        <title>Genomic Encyclopedia of Type Strains, Phase IV (KMG-IV): sequencing the most valuable type-strain genomes for metagenomic binning, comparative biology and taxonomic classification.</title>
        <authorList>
            <person name="Goeker M."/>
        </authorList>
    </citation>
    <scope>NUCLEOTIDE SEQUENCE [LARGE SCALE GENOMIC DNA]</scope>
    <source>
        <strain evidence="6 7">DSM 19345</strain>
    </source>
</reference>
<dbReference type="PROSITE" id="PS50893">
    <property type="entry name" value="ABC_TRANSPORTER_2"/>
    <property type="match status" value="1"/>
</dbReference>
<dbReference type="PROSITE" id="PS00211">
    <property type="entry name" value="ABC_TRANSPORTER_1"/>
    <property type="match status" value="1"/>
</dbReference>
<dbReference type="GO" id="GO:0055085">
    <property type="term" value="P:transmembrane transport"/>
    <property type="evidence" value="ECO:0007669"/>
    <property type="project" value="UniProtKB-ARBA"/>
</dbReference>
<keyword evidence="2" id="KW-0813">Transport</keyword>
<sequence length="280" mass="29792">MSAPLVAARGLVVAYGGGGGLFARRRLGVPVLRGVDFAVHRGETVGVVGESGSGKSTLGRALLGLVRPVAGTVSFDGIDLLGLDEAGWRPLRRRMQMIFQDPMSSLNPRHTIGRILAEPALLHGLAPDRHTAERIAGDVLDRVGLPAAAIDRYPHELSGGQRQRVGIARAVVLRPDFVLADEIVSGLDVSTQAQVLTILKGLTAEMGLAMAFISHDLSVVRALCDRVYVMRAGIVEEEGTSEALFRTPKSAYTRMLIDAIPLPDPDPGWLERGAVSEDAA</sequence>
<keyword evidence="7" id="KW-1185">Reference proteome</keyword>
<dbReference type="InterPro" id="IPR003439">
    <property type="entry name" value="ABC_transporter-like_ATP-bd"/>
</dbReference>
<comment type="caution">
    <text evidence="6">The sequence shown here is derived from an EMBL/GenBank/DDBJ whole genome shotgun (WGS) entry which is preliminary data.</text>
</comment>
<dbReference type="OrthoDB" id="9815712at2"/>
<dbReference type="AlphaFoldDB" id="A0A4R3M853"/>
<evidence type="ECO:0000256" key="1">
    <source>
        <dbReference type="ARBA" id="ARBA00005417"/>
    </source>
</evidence>
<keyword evidence="4 6" id="KW-0067">ATP-binding</keyword>
<dbReference type="CDD" id="cd03257">
    <property type="entry name" value="ABC_NikE_OppD_transporters"/>
    <property type="match status" value="1"/>
</dbReference>
<dbReference type="Gene3D" id="3.40.50.300">
    <property type="entry name" value="P-loop containing nucleotide triphosphate hydrolases"/>
    <property type="match status" value="1"/>
</dbReference>
<organism evidence="6 7">
    <name type="scientific">Tepidamorphus gemmatus</name>
    <dbReference type="NCBI Taxonomy" id="747076"/>
    <lineage>
        <taxon>Bacteria</taxon>
        <taxon>Pseudomonadati</taxon>
        <taxon>Pseudomonadota</taxon>
        <taxon>Alphaproteobacteria</taxon>
        <taxon>Hyphomicrobiales</taxon>
        <taxon>Tepidamorphaceae</taxon>
        <taxon>Tepidamorphus</taxon>
    </lineage>
</organism>
<dbReference type="SMART" id="SM00382">
    <property type="entry name" value="AAA"/>
    <property type="match status" value="1"/>
</dbReference>
<dbReference type="InterPro" id="IPR027417">
    <property type="entry name" value="P-loop_NTPase"/>
</dbReference>
<dbReference type="InterPro" id="IPR017871">
    <property type="entry name" value="ABC_transporter-like_CS"/>
</dbReference>
<dbReference type="Pfam" id="PF00005">
    <property type="entry name" value="ABC_tran"/>
    <property type="match status" value="1"/>
</dbReference>
<dbReference type="SUPFAM" id="SSF52540">
    <property type="entry name" value="P-loop containing nucleoside triphosphate hydrolases"/>
    <property type="match status" value="1"/>
</dbReference>
<feature type="domain" description="ABC transporter" evidence="5">
    <location>
        <begin position="6"/>
        <end position="257"/>
    </location>
</feature>
<evidence type="ECO:0000256" key="3">
    <source>
        <dbReference type="ARBA" id="ARBA00022741"/>
    </source>
</evidence>
<name>A0A4R3M853_9HYPH</name>
<dbReference type="InterPro" id="IPR003593">
    <property type="entry name" value="AAA+_ATPase"/>
</dbReference>
<dbReference type="PANTHER" id="PTHR43776">
    <property type="entry name" value="TRANSPORT ATP-BINDING PROTEIN"/>
    <property type="match status" value="1"/>
</dbReference>
<comment type="similarity">
    <text evidence="1">Belongs to the ABC transporter superfamily.</text>
</comment>
<proteinExistence type="inferred from homology"/>
<dbReference type="RefSeq" id="WP_132806971.1">
    <property type="nucleotide sequence ID" value="NZ_SMAK01000007.1"/>
</dbReference>
<dbReference type="InterPro" id="IPR050319">
    <property type="entry name" value="ABC_transp_ATP-bind"/>
</dbReference>
<protein>
    <submittedName>
        <fullName evidence="6">Peptide/nickel transport system ATP-binding protein</fullName>
    </submittedName>
</protein>
<dbReference type="GO" id="GO:0016887">
    <property type="term" value="F:ATP hydrolysis activity"/>
    <property type="evidence" value="ECO:0007669"/>
    <property type="project" value="InterPro"/>
</dbReference>
<dbReference type="GO" id="GO:0005524">
    <property type="term" value="F:ATP binding"/>
    <property type="evidence" value="ECO:0007669"/>
    <property type="project" value="UniProtKB-KW"/>
</dbReference>
<evidence type="ECO:0000313" key="6">
    <source>
        <dbReference type="EMBL" id="TCT09256.1"/>
    </source>
</evidence>
<accession>A0A4R3M853</accession>